<gene>
    <name evidence="1" type="ORF">CF165_37050</name>
</gene>
<dbReference type="Proteomes" id="UP000215199">
    <property type="component" value="Unassembled WGS sequence"/>
</dbReference>
<dbReference type="RefSeq" id="WP_093952250.1">
    <property type="nucleotide sequence ID" value="NZ_NMUL01000043.1"/>
</dbReference>
<dbReference type="AlphaFoldDB" id="A0A229SSP8"/>
<evidence type="ECO:0000313" key="2">
    <source>
        <dbReference type="Proteomes" id="UP000215199"/>
    </source>
</evidence>
<sequence length="78" mass="8694">MFSSARFENVGLRVRLPRLLADRLRAAEQGDVEGLDEDVRVLLDDVTSREVGVFLDGTVVEADWQDALQLADWGSFEG</sequence>
<protein>
    <submittedName>
        <fullName evidence="1">Uncharacterized protein</fullName>
    </submittedName>
</protein>
<accession>A0A229SSP8</accession>
<comment type="caution">
    <text evidence="1">The sequence shown here is derived from an EMBL/GenBank/DDBJ whole genome shotgun (WGS) entry which is preliminary data.</text>
</comment>
<name>A0A229SSP8_9PSEU</name>
<reference evidence="2" key="1">
    <citation type="submission" date="2017-07" db="EMBL/GenBank/DDBJ databases">
        <title>Comparative genome mining reveals phylogenetic distribution patterns of secondary metabolites in Amycolatopsis.</title>
        <authorList>
            <person name="Adamek M."/>
            <person name="Alanjary M."/>
            <person name="Sales-Ortells H."/>
            <person name="Goodfellow M."/>
            <person name="Bull A.T."/>
            <person name="Kalinowski J."/>
            <person name="Ziemert N."/>
        </authorList>
    </citation>
    <scope>NUCLEOTIDE SEQUENCE [LARGE SCALE GENOMIC DNA]</scope>
    <source>
        <strain evidence="2">H5</strain>
    </source>
</reference>
<dbReference type="EMBL" id="NMUL01000043">
    <property type="protein sequence ID" value="OXM61956.1"/>
    <property type="molecule type" value="Genomic_DNA"/>
</dbReference>
<keyword evidence="2" id="KW-1185">Reference proteome</keyword>
<organism evidence="1 2">
    <name type="scientific">Amycolatopsis vastitatis</name>
    <dbReference type="NCBI Taxonomy" id="1905142"/>
    <lineage>
        <taxon>Bacteria</taxon>
        <taxon>Bacillati</taxon>
        <taxon>Actinomycetota</taxon>
        <taxon>Actinomycetes</taxon>
        <taxon>Pseudonocardiales</taxon>
        <taxon>Pseudonocardiaceae</taxon>
        <taxon>Amycolatopsis</taxon>
    </lineage>
</organism>
<proteinExistence type="predicted"/>
<evidence type="ECO:0000313" key="1">
    <source>
        <dbReference type="EMBL" id="OXM61956.1"/>
    </source>
</evidence>